<evidence type="ECO:0000313" key="6">
    <source>
        <dbReference type="EMBL" id="MFC4590042.1"/>
    </source>
</evidence>
<dbReference type="InterPro" id="IPR036390">
    <property type="entry name" value="WH_DNA-bd_sf"/>
</dbReference>
<keyword evidence="1" id="KW-0805">Transcription regulation</keyword>
<evidence type="ECO:0000256" key="2">
    <source>
        <dbReference type="ARBA" id="ARBA00023125"/>
    </source>
</evidence>
<dbReference type="InterPro" id="IPR011991">
    <property type="entry name" value="ArsR-like_HTH"/>
</dbReference>
<evidence type="ECO:0000313" key="7">
    <source>
        <dbReference type="Proteomes" id="UP001595891"/>
    </source>
</evidence>
<feature type="region of interest" description="Disordered" evidence="4">
    <location>
        <begin position="107"/>
        <end position="180"/>
    </location>
</feature>
<keyword evidence="7" id="KW-1185">Reference proteome</keyword>
<reference evidence="7" key="1">
    <citation type="journal article" date="2019" name="Int. J. Syst. Evol. Microbiol.">
        <title>The Global Catalogue of Microorganisms (GCM) 10K type strain sequencing project: providing services to taxonomists for standard genome sequencing and annotation.</title>
        <authorList>
            <consortium name="The Broad Institute Genomics Platform"/>
            <consortium name="The Broad Institute Genome Sequencing Center for Infectious Disease"/>
            <person name="Wu L."/>
            <person name="Ma J."/>
        </authorList>
    </citation>
    <scope>NUCLEOTIDE SEQUENCE [LARGE SCALE GENOMIC DNA]</scope>
    <source>
        <strain evidence="7">CCUG 49560</strain>
    </source>
</reference>
<dbReference type="InterPro" id="IPR051081">
    <property type="entry name" value="HTH_MetalResp_TranReg"/>
</dbReference>
<accession>A0ABV9EK51</accession>
<dbReference type="Pfam" id="PF01022">
    <property type="entry name" value="HTH_5"/>
    <property type="match status" value="1"/>
</dbReference>
<feature type="compositionally biased region" description="Pro residues" evidence="4">
    <location>
        <begin position="144"/>
        <end position="153"/>
    </location>
</feature>
<name>A0ABV9EK51_9ACTN</name>
<protein>
    <submittedName>
        <fullName evidence="6">ArsR/SmtB family transcription factor</fullName>
    </submittedName>
</protein>
<dbReference type="CDD" id="cd00090">
    <property type="entry name" value="HTH_ARSR"/>
    <property type="match status" value="1"/>
</dbReference>
<feature type="compositionally biased region" description="Basic and acidic residues" evidence="4">
    <location>
        <begin position="119"/>
        <end position="143"/>
    </location>
</feature>
<dbReference type="EMBL" id="JBHSFN010000020">
    <property type="protein sequence ID" value="MFC4590042.1"/>
    <property type="molecule type" value="Genomic_DNA"/>
</dbReference>
<dbReference type="PROSITE" id="PS50987">
    <property type="entry name" value="HTH_ARSR_2"/>
    <property type="match status" value="1"/>
</dbReference>
<keyword evidence="2" id="KW-0238">DNA-binding</keyword>
<dbReference type="Gene3D" id="1.10.10.10">
    <property type="entry name" value="Winged helix-like DNA-binding domain superfamily/Winged helix DNA-binding domain"/>
    <property type="match status" value="1"/>
</dbReference>
<feature type="compositionally biased region" description="Pro residues" evidence="4">
    <location>
        <begin position="169"/>
        <end position="180"/>
    </location>
</feature>
<evidence type="ECO:0000256" key="3">
    <source>
        <dbReference type="ARBA" id="ARBA00023163"/>
    </source>
</evidence>
<dbReference type="RefSeq" id="WP_380707785.1">
    <property type="nucleotide sequence ID" value="NZ_JBHSFN010000020.1"/>
</dbReference>
<comment type="caution">
    <text evidence="6">The sequence shown here is derived from an EMBL/GenBank/DDBJ whole genome shotgun (WGS) entry which is preliminary data.</text>
</comment>
<dbReference type="InterPro" id="IPR036388">
    <property type="entry name" value="WH-like_DNA-bd_sf"/>
</dbReference>
<keyword evidence="3" id="KW-0804">Transcription</keyword>
<dbReference type="SMART" id="SM00418">
    <property type="entry name" value="HTH_ARSR"/>
    <property type="match status" value="1"/>
</dbReference>
<dbReference type="PRINTS" id="PR00778">
    <property type="entry name" value="HTHARSR"/>
</dbReference>
<organism evidence="6 7">
    <name type="scientific">Sphaerisporangium corydalis</name>
    <dbReference type="NCBI Taxonomy" id="1441875"/>
    <lineage>
        <taxon>Bacteria</taxon>
        <taxon>Bacillati</taxon>
        <taxon>Actinomycetota</taxon>
        <taxon>Actinomycetes</taxon>
        <taxon>Streptosporangiales</taxon>
        <taxon>Streptosporangiaceae</taxon>
        <taxon>Sphaerisporangium</taxon>
    </lineage>
</organism>
<evidence type="ECO:0000256" key="4">
    <source>
        <dbReference type="SAM" id="MobiDB-lite"/>
    </source>
</evidence>
<evidence type="ECO:0000256" key="1">
    <source>
        <dbReference type="ARBA" id="ARBA00023015"/>
    </source>
</evidence>
<gene>
    <name evidence="6" type="ORF">ACFO8L_28395</name>
</gene>
<dbReference type="SUPFAM" id="SSF46785">
    <property type="entry name" value="Winged helix' DNA-binding domain"/>
    <property type="match status" value="1"/>
</dbReference>
<dbReference type="InterPro" id="IPR001845">
    <property type="entry name" value="HTH_ArsR_DNA-bd_dom"/>
</dbReference>
<proteinExistence type="predicted"/>
<dbReference type="PANTHER" id="PTHR33154">
    <property type="entry name" value="TRANSCRIPTIONAL REGULATOR, ARSR FAMILY"/>
    <property type="match status" value="1"/>
</dbReference>
<evidence type="ECO:0000259" key="5">
    <source>
        <dbReference type="PROSITE" id="PS50987"/>
    </source>
</evidence>
<dbReference type="PANTHER" id="PTHR33154:SF33">
    <property type="entry name" value="TRANSCRIPTIONAL REPRESSOR SDPR"/>
    <property type="match status" value="1"/>
</dbReference>
<dbReference type="NCBIfam" id="NF033788">
    <property type="entry name" value="HTH_metalloreg"/>
    <property type="match status" value="1"/>
</dbReference>
<dbReference type="Proteomes" id="UP001595891">
    <property type="component" value="Unassembled WGS sequence"/>
</dbReference>
<feature type="domain" description="HTH arsR-type" evidence="5">
    <location>
        <begin position="9"/>
        <end position="105"/>
    </location>
</feature>
<sequence length="180" mass="19731">MSGKTGKTGRPRLRHARPDAFTALADPTRRHLLERLTAGERSVTELMADLKVTQAAVSQHLKVLRDAGLVEVRPDGRQRLYRLRPEGLTVPRDWLTDLEHLSHHHPTTLATAPYDPSPDPDRPRPHPDAESDHPGPPLDHPHPPSEPGHPGPPLDHLGLRAEPGTEPGPVAPAEPPPERA</sequence>